<dbReference type="Proteomes" id="UP000184330">
    <property type="component" value="Unassembled WGS sequence"/>
</dbReference>
<evidence type="ECO:0000256" key="3">
    <source>
        <dbReference type="SAM" id="MobiDB-lite"/>
    </source>
</evidence>
<feature type="domain" description="Glycoside-hydrolase family GH114 TIM-barrel" evidence="5">
    <location>
        <begin position="31"/>
        <end position="265"/>
    </location>
</feature>
<dbReference type="InterPro" id="IPR004352">
    <property type="entry name" value="GH114_TIM-barrel"/>
</dbReference>
<reference evidence="6 7" key="1">
    <citation type="submission" date="2016-03" db="EMBL/GenBank/DDBJ databases">
        <authorList>
            <person name="Ploux O."/>
        </authorList>
    </citation>
    <scope>NUCLEOTIDE SEQUENCE [LARGE SCALE GENOMIC DNA]</scope>
    <source>
        <strain evidence="6 7">UAMH 11012</strain>
    </source>
</reference>
<sequence length="416" mass="45901">MKSWIFWACTFATACLGMYDNSIKFQVGQKFQIILSSVPTVPANPATRIIPSDAQVFDIDAFEAEPTTIAKLQAQGKIVLCYFSAGTYEEWRPDKAQFQAADKGPVLPEWKGEQWLKLTSQNVRSIMATRVQMCATKGCDAIDPDNTDGYNNPEGMQTVSRQEAIDYIKWLSGVVTANNMTMGLKNSQGIIDDVKDVVTFAVNEQCAYFSECYLYDNFLASGKPVYHIEYPDLPPNSTVRTHDCEPTPSILPSGLSTVMKSKDLDGRVYYCDGSFVTTNTKPGDPNVPPPHPKSTVRPSSTRTSSTYSSTQRPTSTKGTSTRSSTTTRPPSSSTTRIPSTTQTFSTRTTSTAAPSQSGNPNGFGLHMQIFERLLFPMSMMRSRFLFVFTGMVGKVIAFGEGVRMRAQNENDTFAFP</sequence>
<keyword evidence="4" id="KW-0732">Signal</keyword>
<evidence type="ECO:0000256" key="4">
    <source>
        <dbReference type="SAM" id="SignalP"/>
    </source>
</evidence>
<dbReference type="InterPro" id="IPR017853">
    <property type="entry name" value="GH"/>
</dbReference>
<dbReference type="Pfam" id="PF03537">
    <property type="entry name" value="Glyco_hydro_114"/>
    <property type="match status" value="1"/>
</dbReference>
<dbReference type="PANTHER" id="PTHR35273:SF2">
    <property type="entry name" value="ALPHA-GALACTOSIDASE"/>
    <property type="match status" value="1"/>
</dbReference>
<feature type="chain" id="PRO_5012408537" description="alpha-galactosidase" evidence="4">
    <location>
        <begin position="18"/>
        <end position="416"/>
    </location>
</feature>
<gene>
    <name evidence="6" type="ORF">PAC_02439</name>
</gene>
<evidence type="ECO:0000259" key="5">
    <source>
        <dbReference type="Pfam" id="PF03537"/>
    </source>
</evidence>
<dbReference type="PANTHER" id="PTHR35273">
    <property type="entry name" value="ALPHA-1,4 POLYGALACTOSAMINIDASE, PUTATIVE (AFU_ORTHOLOGUE AFUA_3G07890)-RELATED"/>
    <property type="match status" value="1"/>
</dbReference>
<dbReference type="SUPFAM" id="SSF51445">
    <property type="entry name" value="(Trans)glycosidases"/>
    <property type="match status" value="1"/>
</dbReference>
<evidence type="ECO:0000256" key="2">
    <source>
        <dbReference type="ARBA" id="ARBA00012755"/>
    </source>
</evidence>
<name>A0A1L7WIG1_9HELO</name>
<feature type="compositionally biased region" description="Low complexity" evidence="3">
    <location>
        <begin position="293"/>
        <end position="357"/>
    </location>
</feature>
<dbReference type="Gene3D" id="3.20.20.70">
    <property type="entry name" value="Aldolase class I"/>
    <property type="match status" value="1"/>
</dbReference>
<dbReference type="AlphaFoldDB" id="A0A1L7WIG1"/>
<comment type="catalytic activity">
    <reaction evidence="1">
        <text>Hydrolysis of terminal, non-reducing alpha-D-galactose residues in alpha-D-galactosides, including galactose oligosaccharides, galactomannans and galactolipids.</text>
        <dbReference type="EC" id="3.2.1.22"/>
    </reaction>
</comment>
<dbReference type="OrthoDB" id="2108802at2759"/>
<dbReference type="InterPro" id="IPR013785">
    <property type="entry name" value="Aldolase_TIM"/>
</dbReference>
<dbReference type="STRING" id="576137.A0A1L7WIG1"/>
<dbReference type="EC" id="3.2.1.22" evidence="2"/>
<evidence type="ECO:0000313" key="7">
    <source>
        <dbReference type="Proteomes" id="UP000184330"/>
    </source>
</evidence>
<proteinExistence type="predicted"/>
<keyword evidence="7" id="KW-1185">Reference proteome</keyword>
<organism evidence="6 7">
    <name type="scientific">Phialocephala subalpina</name>
    <dbReference type="NCBI Taxonomy" id="576137"/>
    <lineage>
        <taxon>Eukaryota</taxon>
        <taxon>Fungi</taxon>
        <taxon>Dikarya</taxon>
        <taxon>Ascomycota</taxon>
        <taxon>Pezizomycotina</taxon>
        <taxon>Leotiomycetes</taxon>
        <taxon>Helotiales</taxon>
        <taxon>Mollisiaceae</taxon>
        <taxon>Phialocephala</taxon>
        <taxon>Phialocephala fortinii species complex</taxon>
    </lineage>
</organism>
<dbReference type="GO" id="GO:0004557">
    <property type="term" value="F:alpha-galactosidase activity"/>
    <property type="evidence" value="ECO:0007669"/>
    <property type="project" value="UniProtKB-EC"/>
</dbReference>
<dbReference type="PROSITE" id="PS51257">
    <property type="entry name" value="PROKAR_LIPOPROTEIN"/>
    <property type="match status" value="1"/>
</dbReference>
<protein>
    <recommendedName>
        <fullName evidence="2">alpha-galactosidase</fullName>
        <ecNumber evidence="2">3.2.1.22</ecNumber>
    </recommendedName>
</protein>
<feature type="region of interest" description="Disordered" evidence="3">
    <location>
        <begin position="278"/>
        <end position="361"/>
    </location>
</feature>
<evidence type="ECO:0000313" key="6">
    <source>
        <dbReference type="EMBL" id="CZR52562.1"/>
    </source>
</evidence>
<accession>A0A1L7WIG1</accession>
<dbReference type="EMBL" id="FJOG01000003">
    <property type="protein sequence ID" value="CZR52562.1"/>
    <property type="molecule type" value="Genomic_DNA"/>
</dbReference>
<evidence type="ECO:0000256" key="1">
    <source>
        <dbReference type="ARBA" id="ARBA00001255"/>
    </source>
</evidence>
<feature type="signal peptide" evidence="4">
    <location>
        <begin position="1"/>
        <end position="17"/>
    </location>
</feature>